<proteinExistence type="predicted"/>
<dbReference type="EMBL" id="NFZW01000012">
    <property type="protein sequence ID" value="RFA35412.1"/>
    <property type="molecule type" value="Genomic_DNA"/>
</dbReference>
<reference evidence="2" key="1">
    <citation type="submission" date="2017-05" db="EMBL/GenBank/DDBJ databases">
        <authorList>
            <person name="Sharma S."/>
            <person name="Sidhu C."/>
            <person name="Pinnaka A.K."/>
        </authorList>
    </citation>
    <scope>NUCLEOTIDE SEQUENCE [LARGE SCALE GENOMIC DNA]</scope>
    <source>
        <strain evidence="2">AK93</strain>
    </source>
</reference>
<dbReference type="InterPro" id="IPR009858">
    <property type="entry name" value="DUF1415"/>
</dbReference>
<evidence type="ECO:0000313" key="2">
    <source>
        <dbReference type="Proteomes" id="UP000256763"/>
    </source>
</evidence>
<keyword evidence="2" id="KW-1185">Reference proteome</keyword>
<name>A0A3E0WR20_9GAMM</name>
<protein>
    <recommendedName>
        <fullName evidence="3">DUF1415 domain-containing protein</fullName>
    </recommendedName>
</protein>
<sequence>MTDAGKPSQALVEAQTREWVARVVVGLNLCPFAGRPLASGQVRFRVSEAETAETLLEDLQAELAWLDAQPPEETETSLLIVPHMLADFHDYNDFLALADMLLERFGWEGRFQIASFHPHYQFADTQPDAPENYTNRSPWPMLHLLREDSLEQVLRHYPEPEQIPLRNIETMNRLGRDALIALRTPPESGEDG</sequence>
<comment type="caution">
    <text evidence="1">The sequence shown here is derived from an EMBL/GenBank/DDBJ whole genome shotgun (WGS) entry which is preliminary data.</text>
</comment>
<dbReference type="Pfam" id="PF07209">
    <property type="entry name" value="DUF1415"/>
    <property type="match status" value="1"/>
</dbReference>
<dbReference type="RefSeq" id="WP_116303130.1">
    <property type="nucleotide sequence ID" value="NZ_NFZV01000017.1"/>
</dbReference>
<dbReference type="OrthoDB" id="277390at2"/>
<evidence type="ECO:0000313" key="1">
    <source>
        <dbReference type="EMBL" id="RFA35412.1"/>
    </source>
</evidence>
<organism evidence="1 2">
    <name type="scientific">Alkalilimnicola ehrlichii</name>
    <dbReference type="NCBI Taxonomy" id="351052"/>
    <lineage>
        <taxon>Bacteria</taxon>
        <taxon>Pseudomonadati</taxon>
        <taxon>Pseudomonadota</taxon>
        <taxon>Gammaproteobacteria</taxon>
        <taxon>Chromatiales</taxon>
        <taxon>Ectothiorhodospiraceae</taxon>
        <taxon>Alkalilimnicola</taxon>
    </lineage>
</organism>
<evidence type="ECO:0008006" key="3">
    <source>
        <dbReference type="Google" id="ProtNLM"/>
    </source>
</evidence>
<accession>A0A3E0WR20</accession>
<gene>
    <name evidence="1" type="ORF">CAL65_13110</name>
</gene>
<dbReference type="Proteomes" id="UP000256763">
    <property type="component" value="Unassembled WGS sequence"/>
</dbReference>
<dbReference type="AlphaFoldDB" id="A0A3E0WR20"/>